<accession>A0A919WD58</accession>
<sequence length="231" mass="25152">MLVWVASFPRSGNTLLRIALHRRYGVTSSVVYDHDGVAGRLGGELIGYTERPGSLAEMRAAAGPHFVKTHRPRDEDVDDADAAICLVRDGRDALVSWARLLSEDDPASFPAVLRRRITDTDGRSSASWGTNVLSWLRPAAAHRVVLSYAELIADPAAAADRVMAVVAPGVRADLDAVIPRFEQLRQVDAGFFRRGVVGSHRDEFPPALLELFWSRPDNRAAMQVLAASGTS</sequence>
<dbReference type="SUPFAM" id="SSF52540">
    <property type="entry name" value="P-loop containing nucleoside triphosphate hydrolases"/>
    <property type="match status" value="1"/>
</dbReference>
<dbReference type="InterPro" id="IPR000863">
    <property type="entry name" value="Sulfotransferase_dom"/>
</dbReference>
<dbReference type="InterPro" id="IPR027417">
    <property type="entry name" value="P-loop_NTPase"/>
</dbReference>
<dbReference type="AlphaFoldDB" id="A0A919WD58"/>
<evidence type="ECO:0000259" key="1">
    <source>
        <dbReference type="Pfam" id="PF00685"/>
    </source>
</evidence>
<dbReference type="Proteomes" id="UP000677082">
    <property type="component" value="Unassembled WGS sequence"/>
</dbReference>
<gene>
    <name evidence="2" type="ORF">Ato02nite_098530</name>
</gene>
<feature type="domain" description="Sulfotransferase" evidence="1">
    <location>
        <begin position="3"/>
        <end position="163"/>
    </location>
</feature>
<evidence type="ECO:0000313" key="2">
    <source>
        <dbReference type="EMBL" id="GIM98060.1"/>
    </source>
</evidence>
<name>A0A919WD58_9ACTN</name>
<proteinExistence type="predicted"/>
<dbReference type="RefSeq" id="WP_213013680.1">
    <property type="nucleotide sequence ID" value="NZ_BOQN01000177.1"/>
</dbReference>
<protein>
    <submittedName>
        <fullName evidence="2">Sulfotransferase</fullName>
    </submittedName>
</protein>
<keyword evidence="3" id="KW-1185">Reference proteome</keyword>
<comment type="caution">
    <text evidence="2">The sequence shown here is derived from an EMBL/GenBank/DDBJ whole genome shotgun (WGS) entry which is preliminary data.</text>
</comment>
<dbReference type="EMBL" id="BOQN01000177">
    <property type="protein sequence ID" value="GIM98060.1"/>
    <property type="molecule type" value="Genomic_DNA"/>
</dbReference>
<dbReference type="Pfam" id="PF00685">
    <property type="entry name" value="Sulfotransfer_1"/>
    <property type="match status" value="1"/>
</dbReference>
<dbReference type="GO" id="GO:0008146">
    <property type="term" value="F:sulfotransferase activity"/>
    <property type="evidence" value="ECO:0007669"/>
    <property type="project" value="InterPro"/>
</dbReference>
<organism evidence="2 3">
    <name type="scientific">Paractinoplanes toevensis</name>
    <dbReference type="NCBI Taxonomy" id="571911"/>
    <lineage>
        <taxon>Bacteria</taxon>
        <taxon>Bacillati</taxon>
        <taxon>Actinomycetota</taxon>
        <taxon>Actinomycetes</taxon>
        <taxon>Micromonosporales</taxon>
        <taxon>Micromonosporaceae</taxon>
        <taxon>Paractinoplanes</taxon>
    </lineage>
</organism>
<evidence type="ECO:0000313" key="3">
    <source>
        <dbReference type="Proteomes" id="UP000677082"/>
    </source>
</evidence>
<reference evidence="2 3" key="1">
    <citation type="submission" date="2021-03" db="EMBL/GenBank/DDBJ databases">
        <title>Whole genome shotgun sequence of Actinoplanes toevensis NBRC 105298.</title>
        <authorList>
            <person name="Komaki H."/>
            <person name="Tamura T."/>
        </authorList>
    </citation>
    <scope>NUCLEOTIDE SEQUENCE [LARGE SCALE GENOMIC DNA]</scope>
    <source>
        <strain evidence="2 3">NBRC 105298</strain>
    </source>
</reference>
<dbReference type="Gene3D" id="3.40.50.300">
    <property type="entry name" value="P-loop containing nucleotide triphosphate hydrolases"/>
    <property type="match status" value="1"/>
</dbReference>